<dbReference type="Proteomes" id="UP000245627">
    <property type="component" value="Unassembled WGS sequence"/>
</dbReference>
<keyword evidence="3" id="KW-0808">Transferase</keyword>
<evidence type="ECO:0000313" key="4">
    <source>
        <dbReference type="Proteomes" id="UP000245627"/>
    </source>
</evidence>
<feature type="domain" description="PASTA" evidence="2">
    <location>
        <begin position="182"/>
        <end position="251"/>
    </location>
</feature>
<proteinExistence type="predicted"/>
<keyword evidence="3" id="KW-0418">Kinase</keyword>
<dbReference type="CDD" id="cd06577">
    <property type="entry name" value="PASTA_pknB"/>
    <property type="match status" value="3"/>
</dbReference>
<gene>
    <name evidence="3" type="ORF">DC487_15105</name>
</gene>
<dbReference type="GO" id="GO:0004674">
    <property type="term" value="F:protein serine/threonine kinase activity"/>
    <property type="evidence" value="ECO:0007669"/>
    <property type="project" value="UniProtKB-KW"/>
</dbReference>
<dbReference type="Pfam" id="PF03793">
    <property type="entry name" value="PASTA"/>
    <property type="match status" value="2"/>
</dbReference>
<evidence type="ECO:0000256" key="1">
    <source>
        <dbReference type="SAM" id="Phobius"/>
    </source>
</evidence>
<dbReference type="InterPro" id="IPR005543">
    <property type="entry name" value="PASTA_dom"/>
</dbReference>
<keyword evidence="1" id="KW-0472">Membrane</keyword>
<keyword evidence="1" id="KW-1133">Transmembrane helix</keyword>
<organism evidence="3 4">
    <name type="scientific">Sphingobacterium corticibacter</name>
    <dbReference type="NCBI Taxonomy" id="2171749"/>
    <lineage>
        <taxon>Bacteria</taxon>
        <taxon>Pseudomonadati</taxon>
        <taxon>Bacteroidota</taxon>
        <taxon>Sphingobacteriia</taxon>
        <taxon>Sphingobacteriales</taxon>
        <taxon>Sphingobacteriaceae</taxon>
        <taxon>Sphingobacterium</taxon>
    </lineage>
</organism>
<protein>
    <submittedName>
        <fullName evidence="3">Serine/threonine protein kinase</fullName>
    </submittedName>
</protein>
<feature type="domain" description="PASTA" evidence="2">
    <location>
        <begin position="42"/>
        <end position="107"/>
    </location>
</feature>
<name>A0A2T8HG38_9SPHI</name>
<keyword evidence="1" id="KW-0812">Transmembrane</keyword>
<dbReference type="RefSeq" id="WP_116776803.1">
    <property type="nucleotide sequence ID" value="NZ_QDKG01000006.1"/>
</dbReference>
<keyword evidence="3" id="KW-0723">Serine/threonine-protein kinase</keyword>
<keyword evidence="4" id="KW-1185">Reference proteome</keyword>
<feature type="transmembrane region" description="Helical" evidence="1">
    <location>
        <begin position="17"/>
        <end position="35"/>
    </location>
</feature>
<sequence length="259" mass="28168">MSKFFLYLRTNTFRKNLIYAIVGIIVLFILTYIGLRIYTKHGDRQEVPVLKGLHISEAIALLDKVGLEYQVDSIYQLDARPGMVIEQDPEPASAVKGGRTIYLTIITQSAPEIAFPEVVDKTLIEATSIIKNHSLKLGDTTYINDIARDMVLDATFGGQPITAGRMIPKGSRINLVLGNGRGNDQVNIPELVGLPYSEAEFALRGLGLVVGSISFADGSRDTINGTVVEQTPDISAQFIPLGSAIHLILSNSVVPTTNE</sequence>
<evidence type="ECO:0000259" key="2">
    <source>
        <dbReference type="PROSITE" id="PS51178"/>
    </source>
</evidence>
<reference evidence="3 4" key="1">
    <citation type="submission" date="2018-04" db="EMBL/GenBank/DDBJ databases">
        <title>Sphingobacterium cortibacter sp. nov.</title>
        <authorList>
            <person name="Li Y."/>
        </authorList>
    </citation>
    <scope>NUCLEOTIDE SEQUENCE [LARGE SCALE GENOMIC DNA]</scope>
    <source>
        <strain evidence="3 4">2c-3</strain>
    </source>
</reference>
<dbReference type="SMART" id="SM00740">
    <property type="entry name" value="PASTA"/>
    <property type="match status" value="3"/>
</dbReference>
<dbReference type="OrthoDB" id="9803895at2"/>
<comment type="caution">
    <text evidence="3">The sequence shown here is derived from an EMBL/GenBank/DDBJ whole genome shotgun (WGS) entry which is preliminary data.</text>
</comment>
<dbReference type="AlphaFoldDB" id="A0A2T8HG38"/>
<dbReference type="EMBL" id="QDKG01000006">
    <property type="protein sequence ID" value="PVH24406.1"/>
    <property type="molecule type" value="Genomic_DNA"/>
</dbReference>
<accession>A0A2T8HG38</accession>
<dbReference type="Gene3D" id="3.30.10.20">
    <property type="match status" value="3"/>
</dbReference>
<dbReference type="PROSITE" id="PS51178">
    <property type="entry name" value="PASTA"/>
    <property type="match status" value="2"/>
</dbReference>
<evidence type="ECO:0000313" key="3">
    <source>
        <dbReference type="EMBL" id="PVH24406.1"/>
    </source>
</evidence>